<proteinExistence type="predicted"/>
<sequence>MSQTIEMIDPVTGEIIDQQQIAEQLLAQAKEQGVSLVGPGGCWAG</sequence>
<dbReference type="AlphaFoldDB" id="A0A543L0I5"/>
<name>A0A543L0I5_9MICO</name>
<keyword evidence="2" id="KW-1185">Reference proteome</keyword>
<evidence type="ECO:0000313" key="1">
    <source>
        <dbReference type="EMBL" id="TQN00831.1"/>
    </source>
</evidence>
<evidence type="ECO:0000313" key="2">
    <source>
        <dbReference type="Proteomes" id="UP000319804"/>
    </source>
</evidence>
<protein>
    <submittedName>
        <fullName evidence="1">Uncharacterized protein</fullName>
    </submittedName>
</protein>
<comment type="caution">
    <text evidence="1">The sequence shown here is derived from an EMBL/GenBank/DDBJ whole genome shotgun (WGS) entry which is preliminary data.</text>
</comment>
<accession>A0A543L0I5</accession>
<reference evidence="1 2" key="1">
    <citation type="submission" date="2019-06" db="EMBL/GenBank/DDBJ databases">
        <title>Sequencing the genomes of 1000 actinobacteria strains.</title>
        <authorList>
            <person name="Klenk H.-P."/>
        </authorList>
    </citation>
    <scope>NUCLEOTIDE SEQUENCE [LARGE SCALE GENOMIC DNA]</scope>
    <source>
        <strain evidence="1 2">DSM 20427</strain>
    </source>
</reference>
<gene>
    <name evidence="1" type="ORF">FHX68_0953</name>
</gene>
<dbReference type="EMBL" id="VFPS01000001">
    <property type="protein sequence ID" value="TQN00831.1"/>
    <property type="molecule type" value="Genomic_DNA"/>
</dbReference>
<organism evidence="1 2">
    <name type="scientific">Microbacterium lacticum</name>
    <dbReference type="NCBI Taxonomy" id="33885"/>
    <lineage>
        <taxon>Bacteria</taxon>
        <taxon>Bacillati</taxon>
        <taxon>Actinomycetota</taxon>
        <taxon>Actinomycetes</taxon>
        <taxon>Micrococcales</taxon>
        <taxon>Microbacteriaceae</taxon>
        <taxon>Microbacterium</taxon>
    </lineage>
</organism>
<dbReference type="Proteomes" id="UP000319804">
    <property type="component" value="Unassembled WGS sequence"/>
</dbReference>